<dbReference type="FunFam" id="1.10.630.10:FF:000182">
    <property type="entry name" value="Cytochrome P450 3A4"/>
    <property type="match status" value="1"/>
</dbReference>
<dbReference type="GO" id="GO:0020037">
    <property type="term" value="F:heme binding"/>
    <property type="evidence" value="ECO:0007669"/>
    <property type="project" value="InterPro"/>
</dbReference>
<evidence type="ECO:0000256" key="8">
    <source>
        <dbReference type="ARBA" id="ARBA00023002"/>
    </source>
</evidence>
<keyword evidence="9 12" id="KW-0408">Iron</keyword>
<keyword evidence="7" id="KW-0492">Microsome</keyword>
<dbReference type="GO" id="GO:0005789">
    <property type="term" value="C:endoplasmic reticulum membrane"/>
    <property type="evidence" value="ECO:0007669"/>
    <property type="project" value="UniProtKB-SubCell"/>
</dbReference>
<dbReference type="InterPro" id="IPR001128">
    <property type="entry name" value="Cyt_P450"/>
</dbReference>
<gene>
    <name evidence="14" type="ORF">SSS_5786</name>
</gene>
<proteinExistence type="inferred from homology"/>
<evidence type="ECO:0000256" key="11">
    <source>
        <dbReference type="ARBA" id="ARBA00043906"/>
    </source>
</evidence>
<evidence type="ECO:0000256" key="7">
    <source>
        <dbReference type="ARBA" id="ARBA00022848"/>
    </source>
</evidence>
<dbReference type="AlphaFoldDB" id="A0A834RFE4"/>
<keyword evidence="7" id="KW-0256">Endoplasmic reticulum</keyword>
<evidence type="ECO:0000256" key="9">
    <source>
        <dbReference type="ARBA" id="ARBA00023004"/>
    </source>
</evidence>
<dbReference type="SUPFAM" id="SSF48264">
    <property type="entry name" value="Cytochrome P450"/>
    <property type="match status" value="1"/>
</dbReference>
<dbReference type="InterPro" id="IPR050705">
    <property type="entry name" value="Cytochrome_P450_3A"/>
</dbReference>
<dbReference type="Gene3D" id="1.10.630.10">
    <property type="entry name" value="Cytochrome P450"/>
    <property type="match status" value="1"/>
</dbReference>
<evidence type="ECO:0000256" key="10">
    <source>
        <dbReference type="ARBA" id="ARBA00023033"/>
    </source>
</evidence>
<reference evidence="16" key="1">
    <citation type="journal article" date="2020" name="PLoS Negl. Trop. Dis.">
        <title>High-quality nuclear genome for Sarcoptes scabiei-A critical resource for a neglected parasite.</title>
        <authorList>
            <person name="Korhonen P.K."/>
            <person name="Gasser R.B."/>
            <person name="Ma G."/>
            <person name="Wang T."/>
            <person name="Stroehlein A.J."/>
            <person name="Young N.D."/>
            <person name="Ang C.S."/>
            <person name="Fernando D.D."/>
            <person name="Lu H.C."/>
            <person name="Taylor S."/>
            <person name="Reynolds S.L."/>
            <person name="Mofiz E."/>
            <person name="Najaraj S.H."/>
            <person name="Gowda H."/>
            <person name="Madugundu A."/>
            <person name="Renuse S."/>
            <person name="Holt D."/>
            <person name="Pandey A."/>
            <person name="Papenfuss A.T."/>
            <person name="Fischer K."/>
        </authorList>
    </citation>
    <scope>NUCLEOTIDE SEQUENCE [LARGE SCALE GENOMIC DNA]</scope>
</reference>
<dbReference type="PRINTS" id="PR00463">
    <property type="entry name" value="EP450I"/>
</dbReference>
<dbReference type="EnsemblMetazoa" id="SSS_5786s_mrna">
    <property type="protein sequence ID" value="KAF7495707.1"/>
    <property type="gene ID" value="SSS_5786"/>
</dbReference>
<feature type="binding site" description="axial binding residue" evidence="12">
    <location>
        <position position="428"/>
    </location>
    <ligand>
        <name>heme</name>
        <dbReference type="ChEBI" id="CHEBI:30413"/>
    </ligand>
    <ligandPart>
        <name>Fe</name>
        <dbReference type="ChEBI" id="CHEBI:18248"/>
    </ligandPart>
</feature>
<dbReference type="PROSITE" id="PS00086">
    <property type="entry name" value="CYTOCHROME_P450"/>
    <property type="match status" value="1"/>
</dbReference>
<reference evidence="15" key="3">
    <citation type="submission" date="2022-06" db="UniProtKB">
        <authorList>
            <consortium name="EnsemblMetazoa"/>
        </authorList>
    </citation>
    <scope>IDENTIFICATION</scope>
</reference>
<comment type="subcellular location">
    <subcellularLocation>
        <location evidence="3">Endoplasmic reticulum membrane</location>
        <topology evidence="3">Peripheral membrane protein</topology>
    </subcellularLocation>
    <subcellularLocation>
        <location evidence="2">Microsome membrane</location>
        <topology evidence="2">Peripheral membrane protein</topology>
    </subcellularLocation>
</comment>
<comment type="function">
    <text evidence="11">Cytochromes P450 are a group of heme-thiolate monooxygenases. They oxidize a variety of structurally unrelated compounds, including steroids, fatty acids, and xenobiotics.</text>
</comment>
<evidence type="ECO:0000256" key="12">
    <source>
        <dbReference type="PIRSR" id="PIRSR602401-1"/>
    </source>
</evidence>
<evidence type="ECO:0000256" key="6">
    <source>
        <dbReference type="ARBA" id="ARBA00022723"/>
    </source>
</evidence>
<dbReference type="PANTHER" id="PTHR24302:SF15">
    <property type="entry name" value="FATTY-ACID PEROXYGENASE"/>
    <property type="match status" value="1"/>
</dbReference>
<name>A0A834RFE4_SARSC</name>
<protein>
    <submittedName>
        <fullName evidence="14">Lithocholate 6-beta-hydroxylase</fullName>
    </submittedName>
</protein>
<keyword evidence="8 13" id="KW-0560">Oxidoreductase</keyword>
<dbReference type="Pfam" id="PF00067">
    <property type="entry name" value="p450"/>
    <property type="match status" value="1"/>
</dbReference>
<dbReference type="GO" id="GO:0008395">
    <property type="term" value="F:steroid hydroxylase activity"/>
    <property type="evidence" value="ECO:0007669"/>
    <property type="project" value="TreeGrafter"/>
</dbReference>
<keyword evidence="6 12" id="KW-0479">Metal-binding</keyword>
<reference evidence="14" key="2">
    <citation type="submission" date="2020-01" db="EMBL/GenBank/DDBJ databases">
        <authorList>
            <person name="Korhonen P.K.K."/>
            <person name="Guangxu M.G."/>
            <person name="Wang T.W."/>
            <person name="Stroehlein A.J.S."/>
            <person name="Young N.D."/>
            <person name="Ang C.-S.A."/>
            <person name="Fernando D.W.F."/>
            <person name="Lu H.L."/>
            <person name="Taylor S.T."/>
            <person name="Ehtesham M.E.M."/>
            <person name="Najaraj S.H.N."/>
            <person name="Harsha G.H.G."/>
            <person name="Madugundu A.M."/>
            <person name="Renuse S.R."/>
            <person name="Holt D.H."/>
            <person name="Pandey A.P."/>
            <person name="Papenfuss A.P."/>
            <person name="Gasser R.B.G."/>
            <person name="Fischer K.F."/>
        </authorList>
    </citation>
    <scope>NUCLEOTIDE SEQUENCE</scope>
    <source>
        <strain evidence="14">SSS_KF_BRIS2020</strain>
    </source>
</reference>
<accession>A0A834RFE4</accession>
<dbReference type="InterPro" id="IPR036396">
    <property type="entry name" value="Cyt_P450_sf"/>
</dbReference>
<dbReference type="InterPro" id="IPR017972">
    <property type="entry name" value="Cyt_P450_CS"/>
</dbReference>
<evidence type="ECO:0000256" key="3">
    <source>
        <dbReference type="ARBA" id="ARBA00004406"/>
    </source>
</evidence>
<dbReference type="EMBL" id="WVUK01000046">
    <property type="protein sequence ID" value="KAF7495707.1"/>
    <property type="molecule type" value="Genomic_DNA"/>
</dbReference>
<evidence type="ECO:0000256" key="2">
    <source>
        <dbReference type="ARBA" id="ARBA00004174"/>
    </source>
</evidence>
<dbReference type="InterPro" id="IPR002401">
    <property type="entry name" value="Cyt_P450_E_grp-I"/>
</dbReference>
<evidence type="ECO:0000256" key="13">
    <source>
        <dbReference type="RuleBase" id="RU000461"/>
    </source>
</evidence>
<dbReference type="GO" id="GO:0005506">
    <property type="term" value="F:iron ion binding"/>
    <property type="evidence" value="ECO:0007669"/>
    <property type="project" value="InterPro"/>
</dbReference>
<keyword evidence="10 13" id="KW-0503">Monooxygenase</keyword>
<dbReference type="Proteomes" id="UP000070412">
    <property type="component" value="Unassembled WGS sequence"/>
</dbReference>
<comment type="cofactor">
    <cofactor evidence="1 12">
        <name>heme</name>
        <dbReference type="ChEBI" id="CHEBI:30413"/>
    </cofactor>
</comment>
<dbReference type="GO" id="GO:0016705">
    <property type="term" value="F:oxidoreductase activity, acting on paired donors, with incorporation or reduction of molecular oxygen"/>
    <property type="evidence" value="ECO:0007669"/>
    <property type="project" value="InterPro"/>
</dbReference>
<comment type="similarity">
    <text evidence="4 13">Belongs to the cytochrome P450 family.</text>
</comment>
<keyword evidence="5 12" id="KW-0349">Heme</keyword>
<keyword evidence="16" id="KW-1185">Reference proteome</keyword>
<sequence length="480" mass="55575">MLQLIAIAFLTIFLLYLYNLYNQYRIWTKQGIPAILDLTFEWTKMPFQDLTLSLARHGKIFGVVNYTDNLLVINDPKIVYELSIKEMNKFPVRFHRYFGTSSLSESVFMIPATDKWKRLRSIVTPAFTSGKLRAMSEPIDQIVQNFINSIEPYSRTGEQFDLKLYTSALTMDVISACAYGLKIDSINEPKHPIVNHAKRILSIDVTFSQVFCYVFPQLAKFLRFEAFDINSSKYFDQVTFSIIEKRLKQNPKQYRDLIGLIMEQECLNENDVNPSKGISKREIAGLGIIFFLAGHDTTNTTLCHIFHYLIRYPEWQDKIYAELSKQDKLTDFDLLKSLPILNAVINETLRLNPPLILVGRGNYDEQKLLDTGIVVPKNCSISFHVNVIQRDPDYFDDPDSFKPQRFIDDPKLESSIAFMPFGVGPRLCVGMRFALNELRITLANFVKNYRLDPDPKHKLEYYCGNVLNSPKNTFVRIDKR</sequence>
<dbReference type="PANTHER" id="PTHR24302">
    <property type="entry name" value="CYTOCHROME P450 FAMILY 3"/>
    <property type="match status" value="1"/>
</dbReference>
<evidence type="ECO:0000256" key="1">
    <source>
        <dbReference type="ARBA" id="ARBA00001971"/>
    </source>
</evidence>
<evidence type="ECO:0000313" key="16">
    <source>
        <dbReference type="Proteomes" id="UP000070412"/>
    </source>
</evidence>
<evidence type="ECO:0000313" key="15">
    <source>
        <dbReference type="EnsemblMetazoa" id="KAF7495707.1"/>
    </source>
</evidence>
<evidence type="ECO:0000256" key="4">
    <source>
        <dbReference type="ARBA" id="ARBA00010617"/>
    </source>
</evidence>
<evidence type="ECO:0000313" key="14">
    <source>
        <dbReference type="EMBL" id="KAF7495707.1"/>
    </source>
</evidence>
<dbReference type="PRINTS" id="PR00385">
    <property type="entry name" value="P450"/>
</dbReference>
<organism evidence="14">
    <name type="scientific">Sarcoptes scabiei</name>
    <name type="common">Itch mite</name>
    <name type="synonym">Acarus scabiei</name>
    <dbReference type="NCBI Taxonomy" id="52283"/>
    <lineage>
        <taxon>Eukaryota</taxon>
        <taxon>Metazoa</taxon>
        <taxon>Ecdysozoa</taxon>
        <taxon>Arthropoda</taxon>
        <taxon>Chelicerata</taxon>
        <taxon>Arachnida</taxon>
        <taxon>Acari</taxon>
        <taxon>Acariformes</taxon>
        <taxon>Sarcoptiformes</taxon>
        <taxon>Astigmata</taxon>
        <taxon>Psoroptidia</taxon>
        <taxon>Sarcoptoidea</taxon>
        <taxon>Sarcoptidae</taxon>
        <taxon>Sarcoptinae</taxon>
        <taxon>Sarcoptes</taxon>
    </lineage>
</organism>
<dbReference type="OrthoDB" id="6408550at2759"/>
<evidence type="ECO:0000256" key="5">
    <source>
        <dbReference type="ARBA" id="ARBA00022617"/>
    </source>
</evidence>